<dbReference type="InterPro" id="IPR001543">
    <property type="entry name" value="FliN-like_C"/>
</dbReference>
<comment type="caution">
    <text evidence="3">The sequence shown here is derived from an EMBL/GenBank/DDBJ whole genome shotgun (WGS) entry which is preliminary data.</text>
</comment>
<protein>
    <submittedName>
        <fullName evidence="3">FliM/FliN family flagellar motor switch protein</fullName>
    </submittedName>
</protein>
<reference evidence="3 4" key="1">
    <citation type="submission" date="2021-08" db="EMBL/GenBank/DDBJ databases">
        <authorList>
            <person name="Tuo L."/>
        </authorList>
    </citation>
    <scope>NUCLEOTIDE SEQUENCE [LARGE SCALE GENOMIC DNA]</scope>
    <source>
        <strain evidence="3 4">JCM 31229</strain>
    </source>
</reference>
<evidence type="ECO:0000256" key="1">
    <source>
        <dbReference type="ARBA" id="ARBA00009226"/>
    </source>
</evidence>
<accession>A0ABS7PW24</accession>
<dbReference type="Pfam" id="PF01052">
    <property type="entry name" value="FliMN_C"/>
    <property type="match status" value="1"/>
</dbReference>
<comment type="similarity">
    <text evidence="1">Belongs to the FliN/MopA/SpaO family.</text>
</comment>
<evidence type="ECO:0000259" key="2">
    <source>
        <dbReference type="Pfam" id="PF01052"/>
    </source>
</evidence>
<dbReference type="RefSeq" id="WP_222992664.1">
    <property type="nucleotide sequence ID" value="NZ_JAINVV010000012.1"/>
</dbReference>
<evidence type="ECO:0000313" key="4">
    <source>
        <dbReference type="Proteomes" id="UP000706039"/>
    </source>
</evidence>
<name>A0ABS7PW24_9SPHN</name>
<dbReference type="SUPFAM" id="SSF101801">
    <property type="entry name" value="Surface presentation of antigens (SPOA)"/>
    <property type="match status" value="1"/>
</dbReference>
<keyword evidence="4" id="KW-1185">Reference proteome</keyword>
<dbReference type="InterPro" id="IPR001172">
    <property type="entry name" value="FliN_T3SS_HrcQb"/>
</dbReference>
<dbReference type="PANTHER" id="PTHR30034:SF6">
    <property type="entry name" value="YOP PROTEINS TRANSLOCATION PROTEIN Q"/>
    <property type="match status" value="1"/>
</dbReference>
<organism evidence="3 4">
    <name type="scientific">Sphingomonas colocasiae</name>
    <dbReference type="NCBI Taxonomy" id="1848973"/>
    <lineage>
        <taxon>Bacteria</taxon>
        <taxon>Pseudomonadati</taxon>
        <taxon>Pseudomonadota</taxon>
        <taxon>Alphaproteobacteria</taxon>
        <taxon>Sphingomonadales</taxon>
        <taxon>Sphingomonadaceae</taxon>
        <taxon>Sphingomonas</taxon>
    </lineage>
</organism>
<gene>
    <name evidence="3" type="ORF">K7G82_24905</name>
</gene>
<keyword evidence="3" id="KW-0969">Cilium</keyword>
<keyword evidence="3" id="KW-0966">Cell projection</keyword>
<sequence length="94" mass="9878">MTIAEKFLDQTAASARDVVRTAIDGLPVRVEAILGAASVKVGELSSLKPGDTLPLENLLGDPVSLRLNGKTIAYGELVSMGDNFAVRIQAIAQE</sequence>
<dbReference type="PANTHER" id="PTHR30034">
    <property type="entry name" value="FLAGELLAR MOTOR SWITCH PROTEIN FLIM"/>
    <property type="match status" value="1"/>
</dbReference>
<dbReference type="EMBL" id="JAINVV010000012">
    <property type="protein sequence ID" value="MBY8825565.1"/>
    <property type="molecule type" value="Genomic_DNA"/>
</dbReference>
<dbReference type="Gene3D" id="2.30.330.10">
    <property type="entry name" value="SpoA-like"/>
    <property type="match status" value="1"/>
</dbReference>
<dbReference type="InterPro" id="IPR036429">
    <property type="entry name" value="SpoA-like_sf"/>
</dbReference>
<dbReference type="Proteomes" id="UP000706039">
    <property type="component" value="Unassembled WGS sequence"/>
</dbReference>
<proteinExistence type="inferred from homology"/>
<keyword evidence="3" id="KW-0282">Flagellum</keyword>
<evidence type="ECO:0000313" key="3">
    <source>
        <dbReference type="EMBL" id="MBY8825565.1"/>
    </source>
</evidence>
<dbReference type="PRINTS" id="PR00956">
    <property type="entry name" value="FLGMOTORFLIN"/>
</dbReference>
<feature type="domain" description="Flagellar motor switch protein FliN-like C-terminal" evidence="2">
    <location>
        <begin position="22"/>
        <end position="91"/>
    </location>
</feature>